<keyword evidence="2" id="KW-1185">Reference proteome</keyword>
<dbReference type="RefSeq" id="WP_264369816.1">
    <property type="nucleotide sequence ID" value="NZ_JAPCIO010000012.1"/>
</dbReference>
<evidence type="ECO:0000313" key="1">
    <source>
        <dbReference type="EMBL" id="MCW1149129.1"/>
    </source>
</evidence>
<organism evidence="1 2">
    <name type="scientific">Flavobacterium lacisediminis</name>
    <dbReference type="NCBI Taxonomy" id="2989705"/>
    <lineage>
        <taxon>Bacteria</taxon>
        <taxon>Pseudomonadati</taxon>
        <taxon>Bacteroidota</taxon>
        <taxon>Flavobacteriia</taxon>
        <taxon>Flavobacteriales</taxon>
        <taxon>Flavobacteriaceae</taxon>
        <taxon>Flavobacterium</taxon>
    </lineage>
</organism>
<dbReference type="EMBL" id="JAPCIO010000012">
    <property type="protein sequence ID" value="MCW1149129.1"/>
    <property type="molecule type" value="Genomic_DNA"/>
</dbReference>
<reference evidence="1" key="1">
    <citation type="submission" date="2022-10" db="EMBL/GenBank/DDBJ databases">
        <title>Flavobacterium sp. nov., a bacterium isolated from lake sediment.</title>
        <authorList>
            <person name="Qu J.-H."/>
        </authorList>
    </citation>
    <scope>NUCLEOTIDE SEQUENCE</scope>
    <source>
        <strain evidence="1">TH16-21</strain>
    </source>
</reference>
<name>A0ABT3ELZ4_9FLAO</name>
<comment type="caution">
    <text evidence="1">The sequence shown here is derived from an EMBL/GenBank/DDBJ whole genome shotgun (WGS) entry which is preliminary data.</text>
</comment>
<sequence>MAFHFSFTVPDHKERLTARVDNLIKEFGLKSEPTKRENGIKYSLTFKTEEEKNAFNKALSNAVPELWRNEK</sequence>
<dbReference type="Proteomes" id="UP001165677">
    <property type="component" value="Unassembled WGS sequence"/>
</dbReference>
<protein>
    <submittedName>
        <fullName evidence="1">Uncharacterized protein</fullName>
    </submittedName>
</protein>
<gene>
    <name evidence="1" type="ORF">OJ995_12940</name>
</gene>
<accession>A0ABT3ELZ4</accession>
<evidence type="ECO:0000313" key="2">
    <source>
        <dbReference type="Proteomes" id="UP001165677"/>
    </source>
</evidence>
<proteinExistence type="predicted"/>